<dbReference type="RefSeq" id="WP_101905920.1">
    <property type="nucleotide sequence ID" value="NZ_MN865127.1"/>
</dbReference>
<dbReference type="EMBL" id="MN865127">
    <property type="protein sequence ID" value="QJR97601.1"/>
    <property type="molecule type" value="Genomic_DNA"/>
</dbReference>
<sequence>MVTRKVIAHYAGETATSSEIEVNMHTSYSTLFTTIYDETAPIGNLGRGTHYSILRSTESCNSLLDDLNHFQIHDFAVIWDEDHDTRIINIIEKLYLSKLLSPVVFIGERKGGVTAIVEKEFYYSSGSCAYFRSRLIDIAKDSNDPWCVEVGYYDRETDSVCVSSEVIINAPRKQVSTYLNNIDNLWKLGLKEHTVTCS</sequence>
<evidence type="ECO:0000313" key="1">
    <source>
        <dbReference type="EMBL" id="QJR97601.1"/>
    </source>
</evidence>
<name>A0A6M4NM08_VIBAL</name>
<organism evidence="1">
    <name type="scientific">Vibrio alginolyticus</name>
    <dbReference type="NCBI Taxonomy" id="663"/>
    <lineage>
        <taxon>Bacteria</taxon>
        <taxon>Pseudomonadati</taxon>
        <taxon>Pseudomonadota</taxon>
        <taxon>Gammaproteobacteria</taxon>
        <taxon>Vibrionales</taxon>
        <taxon>Vibrionaceae</taxon>
        <taxon>Vibrio</taxon>
    </lineage>
</organism>
<keyword evidence="1" id="KW-0614">Plasmid</keyword>
<dbReference type="AlphaFoldDB" id="A0A6M4NM08"/>
<geneLocation type="plasmid" evidence="1">
    <name>pC1579</name>
</geneLocation>
<proteinExistence type="predicted"/>
<protein>
    <submittedName>
        <fullName evidence="1">Uncharacterized protein</fullName>
    </submittedName>
</protein>
<reference evidence="1" key="1">
    <citation type="submission" date="2019-12" db="EMBL/GenBank/DDBJ databases">
        <title>Identification of a novel metallo-beta-lactamase in a foodborne Vibrio alginolyticus isolate from China.</title>
        <authorList>
            <person name="Zheng Z."/>
            <person name="Ye L."/>
            <person name="Chen S."/>
        </authorList>
    </citation>
    <scope>NUCLEOTIDE SEQUENCE</scope>
    <source>
        <strain evidence="1">C1579</strain>
        <plasmid evidence="1">pC1579</plasmid>
    </source>
</reference>
<accession>A0A6M4NM08</accession>